<gene>
    <name evidence="11" type="ORF">BA177_07860</name>
</gene>
<keyword evidence="7 8" id="KW-0472">Membrane</keyword>
<keyword evidence="4" id="KW-1003">Cell membrane</keyword>
<dbReference type="Pfam" id="PF02687">
    <property type="entry name" value="FtsX"/>
    <property type="match status" value="1"/>
</dbReference>
<comment type="subcellular location">
    <subcellularLocation>
        <location evidence="1">Cell membrane</location>
        <topology evidence="1">Multi-pass membrane protein</topology>
    </subcellularLocation>
</comment>
<evidence type="ECO:0000256" key="6">
    <source>
        <dbReference type="ARBA" id="ARBA00022989"/>
    </source>
</evidence>
<name>A0A193LFH1_9GAMM</name>
<dbReference type="InterPro" id="IPR003838">
    <property type="entry name" value="ABC3_permease_C"/>
</dbReference>
<keyword evidence="6 8" id="KW-1133">Transmembrane helix</keyword>
<dbReference type="PANTHER" id="PTHR30489:SF0">
    <property type="entry name" value="LIPOPROTEIN-RELEASING SYSTEM TRANSMEMBRANE PROTEIN LOLE"/>
    <property type="match status" value="1"/>
</dbReference>
<sequence>MIHPVELFVGLRYLRAKRRTRFVSFITLVSMAGIALGVAALIVILSVMNGFEGELRSRLLSMTAHGYVASDNGALQDWQAVRQRVLAQDGVLAATPVVQLEGMIRTGTELKPVQIDGIEPVAEEGVAGRTINLVEGRLADLQAGEKGVILGRLLAWDLAVAVGDSVVLLVPRAGANGQMEPVLERFVLVGMFDAGVQEHDTGLALMHLQDAARLAGLNDGEVSAVRFLSGNVLAAPAIAGGLRDAFGSGYRSSDWTVENASYFRAIRIEKMMMSLILSLVIGVAAFNIVASLVMVVTDKTSDIAILRTLGMGPNGVVRVFFIQGAMIGWLGVLAGVGVGVLLAQNVPTLVPALEAFFGFQIMPGDVYYVTRIPSVLQSRDVIIIAIAAFVLTSLATLYPARRAALVDPASALRYE</sequence>
<dbReference type="Pfam" id="PF12704">
    <property type="entry name" value="MacB_PCD"/>
    <property type="match status" value="1"/>
</dbReference>
<dbReference type="GO" id="GO:0044874">
    <property type="term" value="P:lipoprotein localization to outer membrane"/>
    <property type="evidence" value="ECO:0007669"/>
    <property type="project" value="TreeGrafter"/>
</dbReference>
<feature type="transmembrane region" description="Helical" evidence="8">
    <location>
        <begin position="317"/>
        <end position="343"/>
    </location>
</feature>
<feature type="transmembrane region" description="Helical" evidence="8">
    <location>
        <begin position="271"/>
        <end position="296"/>
    </location>
</feature>
<dbReference type="STRING" id="1548547.BA177_07860"/>
<dbReference type="InterPro" id="IPR011925">
    <property type="entry name" value="LolCE_TM"/>
</dbReference>
<feature type="domain" description="ABC3 transporter permease C-terminal" evidence="9">
    <location>
        <begin position="275"/>
        <end position="404"/>
    </location>
</feature>
<evidence type="ECO:0000256" key="5">
    <source>
        <dbReference type="ARBA" id="ARBA00022692"/>
    </source>
</evidence>
<comment type="similarity">
    <text evidence="2">Belongs to the ABC-4 integral membrane protein family. LolC/E subfamily.</text>
</comment>
<evidence type="ECO:0000256" key="3">
    <source>
        <dbReference type="ARBA" id="ARBA00022448"/>
    </source>
</evidence>
<dbReference type="NCBIfam" id="TIGR02212">
    <property type="entry name" value="lolCE"/>
    <property type="match status" value="1"/>
</dbReference>
<evidence type="ECO:0000256" key="7">
    <source>
        <dbReference type="ARBA" id="ARBA00023136"/>
    </source>
</evidence>
<feature type="transmembrane region" description="Helical" evidence="8">
    <location>
        <begin position="349"/>
        <end position="369"/>
    </location>
</feature>
<keyword evidence="5 8" id="KW-0812">Transmembrane</keyword>
<dbReference type="InterPro" id="IPR025857">
    <property type="entry name" value="MacB_PCD"/>
</dbReference>
<organism evidence="11 12">
    <name type="scientific">Woeseia oceani</name>
    <dbReference type="NCBI Taxonomy" id="1548547"/>
    <lineage>
        <taxon>Bacteria</taxon>
        <taxon>Pseudomonadati</taxon>
        <taxon>Pseudomonadota</taxon>
        <taxon>Gammaproteobacteria</taxon>
        <taxon>Woeseiales</taxon>
        <taxon>Woeseiaceae</taxon>
        <taxon>Woeseia</taxon>
    </lineage>
</organism>
<dbReference type="AlphaFoldDB" id="A0A193LFH1"/>
<proteinExistence type="inferred from homology"/>
<evidence type="ECO:0008006" key="13">
    <source>
        <dbReference type="Google" id="ProtNLM"/>
    </source>
</evidence>
<feature type="transmembrane region" description="Helical" evidence="8">
    <location>
        <begin position="22"/>
        <end position="48"/>
    </location>
</feature>
<dbReference type="GO" id="GO:0042953">
    <property type="term" value="P:lipoprotein transport"/>
    <property type="evidence" value="ECO:0007669"/>
    <property type="project" value="InterPro"/>
</dbReference>
<evidence type="ECO:0000256" key="4">
    <source>
        <dbReference type="ARBA" id="ARBA00022475"/>
    </source>
</evidence>
<reference evidence="11 12" key="1">
    <citation type="submission" date="2016-06" db="EMBL/GenBank/DDBJ databases">
        <title>Complete genome sequence of a deep-branching marine Gamma Proteobacterium Woeseia oceani type strain XK5.</title>
        <authorList>
            <person name="Mu D."/>
            <person name="Du Z."/>
        </authorList>
    </citation>
    <scope>NUCLEOTIDE SEQUENCE [LARGE SCALE GENOMIC DNA]</scope>
    <source>
        <strain evidence="11 12">XK5</strain>
    </source>
</reference>
<keyword evidence="3" id="KW-0813">Transport</keyword>
<dbReference type="KEGG" id="woc:BA177_07860"/>
<dbReference type="GO" id="GO:0098797">
    <property type="term" value="C:plasma membrane protein complex"/>
    <property type="evidence" value="ECO:0007669"/>
    <property type="project" value="TreeGrafter"/>
</dbReference>
<accession>A0A193LFH1</accession>
<dbReference type="Proteomes" id="UP000092695">
    <property type="component" value="Chromosome"/>
</dbReference>
<evidence type="ECO:0000313" key="11">
    <source>
        <dbReference type="EMBL" id="ANO51129.1"/>
    </source>
</evidence>
<evidence type="ECO:0000256" key="2">
    <source>
        <dbReference type="ARBA" id="ARBA00005236"/>
    </source>
</evidence>
<feature type="transmembrane region" description="Helical" evidence="8">
    <location>
        <begin position="381"/>
        <end position="400"/>
    </location>
</feature>
<evidence type="ECO:0000259" key="9">
    <source>
        <dbReference type="Pfam" id="PF02687"/>
    </source>
</evidence>
<feature type="domain" description="MacB-like periplasmic core" evidence="10">
    <location>
        <begin position="27"/>
        <end position="213"/>
    </location>
</feature>
<dbReference type="PANTHER" id="PTHR30489">
    <property type="entry name" value="LIPOPROTEIN-RELEASING SYSTEM TRANSMEMBRANE PROTEIN LOLE"/>
    <property type="match status" value="1"/>
</dbReference>
<dbReference type="InterPro" id="IPR051447">
    <property type="entry name" value="Lipoprotein-release_system"/>
</dbReference>
<evidence type="ECO:0000256" key="1">
    <source>
        <dbReference type="ARBA" id="ARBA00004651"/>
    </source>
</evidence>
<protein>
    <recommendedName>
        <fullName evidence="13">Cell division protein FtsX</fullName>
    </recommendedName>
</protein>
<keyword evidence="12" id="KW-1185">Reference proteome</keyword>
<dbReference type="EMBL" id="CP016268">
    <property type="protein sequence ID" value="ANO51129.1"/>
    <property type="molecule type" value="Genomic_DNA"/>
</dbReference>
<evidence type="ECO:0000256" key="8">
    <source>
        <dbReference type="SAM" id="Phobius"/>
    </source>
</evidence>
<evidence type="ECO:0000313" key="12">
    <source>
        <dbReference type="Proteomes" id="UP000092695"/>
    </source>
</evidence>
<evidence type="ECO:0000259" key="10">
    <source>
        <dbReference type="Pfam" id="PF12704"/>
    </source>
</evidence>